<evidence type="ECO:0000313" key="2">
    <source>
        <dbReference type="EMBL" id="WPH02578.1"/>
    </source>
</evidence>
<proteinExistence type="predicted"/>
<accession>A0AAQ3RD80</accession>
<reference evidence="2 3" key="1">
    <citation type="submission" date="2023-11" db="EMBL/GenBank/DDBJ databases">
        <title>An acidophilic fungus is an integral part of prey digestion in a carnivorous sundew plant.</title>
        <authorList>
            <person name="Tsai I.J."/>
        </authorList>
    </citation>
    <scope>NUCLEOTIDE SEQUENCE [LARGE SCALE GENOMIC DNA]</scope>
    <source>
        <strain evidence="2">169a</strain>
    </source>
</reference>
<dbReference type="EMBL" id="CP138587">
    <property type="protein sequence ID" value="WPH02578.1"/>
    <property type="molecule type" value="Genomic_DNA"/>
</dbReference>
<feature type="region of interest" description="Disordered" evidence="1">
    <location>
        <begin position="31"/>
        <end position="67"/>
    </location>
</feature>
<protein>
    <submittedName>
        <fullName evidence="2">Uncharacterized protein</fullName>
    </submittedName>
</protein>
<name>A0AAQ3RD80_9PEZI</name>
<dbReference type="Proteomes" id="UP001303373">
    <property type="component" value="Chromosome 8"/>
</dbReference>
<dbReference type="AlphaFoldDB" id="A0AAQ3RD80"/>
<organism evidence="2 3">
    <name type="scientific">Acrodontium crateriforme</name>
    <dbReference type="NCBI Taxonomy" id="150365"/>
    <lineage>
        <taxon>Eukaryota</taxon>
        <taxon>Fungi</taxon>
        <taxon>Dikarya</taxon>
        <taxon>Ascomycota</taxon>
        <taxon>Pezizomycotina</taxon>
        <taxon>Dothideomycetes</taxon>
        <taxon>Dothideomycetidae</taxon>
        <taxon>Mycosphaerellales</taxon>
        <taxon>Teratosphaeriaceae</taxon>
        <taxon>Acrodontium</taxon>
    </lineage>
</organism>
<evidence type="ECO:0000313" key="3">
    <source>
        <dbReference type="Proteomes" id="UP001303373"/>
    </source>
</evidence>
<evidence type="ECO:0000256" key="1">
    <source>
        <dbReference type="SAM" id="MobiDB-lite"/>
    </source>
</evidence>
<feature type="compositionally biased region" description="Low complexity" evidence="1">
    <location>
        <begin position="43"/>
        <end position="56"/>
    </location>
</feature>
<keyword evidence="3" id="KW-1185">Reference proteome</keyword>
<sequence>MWYDTMLQHVRKTASDNIRAAYGLGIAPVSFVPPTGRRNRQRSLTSDESSSASNSSIHTPLRKPYGFNTERARPSAVQQMVEPFGWVDEKTGAYTPLSTKRTYSQVSNDSKHDDPACHPFDYGWGLPLPHESYPLFDLPAGHELNSFLQVLPGTERESALTDESSNALDNEFYYPTTETESFSALGLANPMS</sequence>
<gene>
    <name evidence="2" type="ORF">R9X50_00544300</name>
</gene>